<comment type="similarity">
    <text evidence="1">Belongs to the DnaB/DnaD family.</text>
</comment>
<keyword evidence="6" id="KW-1185">Reference proteome</keyword>
<dbReference type="EMBL" id="CP097122">
    <property type="protein sequence ID" value="USS91813.1"/>
    <property type="molecule type" value="Genomic_DNA"/>
</dbReference>
<proteinExistence type="inferred from homology"/>
<sequence>MAVSKQTIEFQAKESAYLSLQTPISLADLNRVFSLYLPFLGVKAYALYHFMVQESQAGAKKWSDHYLLLDTLTLSLPDFVHARKALEAVGLLKTFYQEVGGFAGYTYQIQSPMLAKDFFNEDLLAGLLFYFAGEDRFQVLADRFAGQSAGQVSGANVVNLSASFLEFFDNPVAGRQPKVELAGPSSLDDLDFSSQSFDYDAMVALIHGTTATNLASDRQLIMTQQVLYGLNEAELATAITRSINLDDHRLNRAAFMSYLQNQWGKSAEKTKLANRGNQAETTSAGRGQGNQASGLESRQAGGEKEQVTQNLNGQQLTGVQGQPTGQMSGSQSLANQLIPKQSRALQSLYQAADFLSPIDFLRQIKENNHGYVTKSENQLLSNLVQQNILPVPVINILIYQVLVNMDNSDLKRNLVDSIANDWAKNQVDTAPKAVAAIKNHQKARTSTNQSRYQNWYSRAGQKVEPKMAQNDQLTNQASQGDDAAAMMALLKDRKTKN</sequence>
<feature type="region of interest" description="Disordered" evidence="2">
    <location>
        <begin position="270"/>
        <end position="307"/>
    </location>
</feature>
<protein>
    <submittedName>
        <fullName evidence="5">DnaD domain protein</fullName>
    </submittedName>
</protein>
<evidence type="ECO:0000256" key="2">
    <source>
        <dbReference type="SAM" id="MobiDB-lite"/>
    </source>
</evidence>
<feature type="domain" description="DnaB/C C-terminal" evidence="3">
    <location>
        <begin position="362"/>
        <end position="435"/>
    </location>
</feature>
<evidence type="ECO:0000259" key="4">
    <source>
        <dbReference type="Pfam" id="PF25888"/>
    </source>
</evidence>
<accession>A0ABY5C1T9</accession>
<reference evidence="5" key="1">
    <citation type="submission" date="2022-05" db="EMBL/GenBank/DDBJ databases">
        <authorList>
            <person name="Oliphant S.A."/>
            <person name="Watson-Haigh N.S."/>
            <person name="Sumby K.M."/>
            <person name="Gardner J.M."/>
            <person name="Jiranek V."/>
        </authorList>
    </citation>
    <scope>NUCLEOTIDE SEQUENCE</scope>
    <source>
        <strain evidence="5">KI3_B9</strain>
    </source>
</reference>
<feature type="domain" description="Replicative helicase loading/DNA remodeling protein DnaB N-terminal winged helix" evidence="4">
    <location>
        <begin position="27"/>
        <end position="207"/>
    </location>
</feature>
<dbReference type="InterPro" id="IPR058660">
    <property type="entry name" value="WHD_DnaB"/>
</dbReference>
<name>A0ABY5C1T9_9LACO</name>
<dbReference type="Pfam" id="PF25888">
    <property type="entry name" value="WHD_DnaB"/>
    <property type="match status" value="1"/>
</dbReference>
<dbReference type="Pfam" id="PF07261">
    <property type="entry name" value="DnaB_2"/>
    <property type="match status" value="1"/>
</dbReference>
<organism evidence="5 6">
    <name type="scientific">Fructobacillus americanaquae</name>
    <dbReference type="NCBI Taxonomy" id="2940302"/>
    <lineage>
        <taxon>Bacteria</taxon>
        <taxon>Bacillati</taxon>
        <taxon>Bacillota</taxon>
        <taxon>Bacilli</taxon>
        <taxon>Lactobacillales</taxon>
        <taxon>Lactobacillaceae</taxon>
        <taxon>Fructobacillus</taxon>
    </lineage>
</organism>
<evidence type="ECO:0000259" key="3">
    <source>
        <dbReference type="Pfam" id="PF07261"/>
    </source>
</evidence>
<dbReference type="Proteomes" id="UP001056093">
    <property type="component" value="Chromosome"/>
</dbReference>
<dbReference type="RefSeq" id="WP_252773628.1">
    <property type="nucleotide sequence ID" value="NZ_CP097122.1"/>
</dbReference>
<dbReference type="InterPro" id="IPR006343">
    <property type="entry name" value="DnaB/C_C"/>
</dbReference>
<evidence type="ECO:0000313" key="6">
    <source>
        <dbReference type="Proteomes" id="UP001056093"/>
    </source>
</evidence>
<feature type="compositionally biased region" description="Polar residues" evidence="2">
    <location>
        <begin position="275"/>
        <end position="296"/>
    </location>
</feature>
<gene>
    <name evidence="5" type="ORF">M3M36_05735</name>
</gene>
<evidence type="ECO:0000256" key="1">
    <source>
        <dbReference type="ARBA" id="ARBA00093462"/>
    </source>
</evidence>
<evidence type="ECO:0000313" key="5">
    <source>
        <dbReference type="EMBL" id="USS91813.1"/>
    </source>
</evidence>